<reference evidence="1" key="1">
    <citation type="journal article" date="2014" name="Front. Microbiol.">
        <title>High frequency of phylogenetically diverse reductive dehalogenase-homologous genes in deep subseafloor sedimentary metagenomes.</title>
        <authorList>
            <person name="Kawai M."/>
            <person name="Futagami T."/>
            <person name="Toyoda A."/>
            <person name="Takaki Y."/>
            <person name="Nishi S."/>
            <person name="Hori S."/>
            <person name="Arai W."/>
            <person name="Tsubouchi T."/>
            <person name="Morono Y."/>
            <person name="Uchiyama I."/>
            <person name="Ito T."/>
            <person name="Fujiyama A."/>
            <person name="Inagaki F."/>
            <person name="Takami H."/>
        </authorList>
    </citation>
    <scope>NUCLEOTIDE SEQUENCE</scope>
    <source>
        <strain evidence="1">Expedition CK06-06</strain>
    </source>
</reference>
<feature type="non-terminal residue" evidence="1">
    <location>
        <position position="1"/>
    </location>
</feature>
<proteinExistence type="predicted"/>
<accession>X1G403</accession>
<dbReference type="EMBL" id="BARU01009382">
    <property type="protein sequence ID" value="GAH36309.1"/>
    <property type="molecule type" value="Genomic_DNA"/>
</dbReference>
<organism evidence="1">
    <name type="scientific">marine sediment metagenome</name>
    <dbReference type="NCBI Taxonomy" id="412755"/>
    <lineage>
        <taxon>unclassified sequences</taxon>
        <taxon>metagenomes</taxon>
        <taxon>ecological metagenomes</taxon>
    </lineage>
</organism>
<protein>
    <submittedName>
        <fullName evidence="1">Uncharacterized protein</fullName>
    </submittedName>
</protein>
<evidence type="ECO:0000313" key="1">
    <source>
        <dbReference type="EMBL" id="GAH36309.1"/>
    </source>
</evidence>
<sequence>GLNSPLRIQNIKNNLARFPEPIGLQITESGLVFTDAPETPREETQTEKAMGLLESLLSDGAKPSAEIKKEFEGAGISWNTVTTAKKKLFITAKKGAVGWYWQLPESRVGK</sequence>
<name>X1G403_9ZZZZ</name>
<gene>
    <name evidence="1" type="ORF">S03H2_18119</name>
</gene>
<comment type="caution">
    <text evidence="1">The sequence shown here is derived from an EMBL/GenBank/DDBJ whole genome shotgun (WGS) entry which is preliminary data.</text>
</comment>
<dbReference type="AlphaFoldDB" id="X1G403"/>